<name>A0A2N9ERW4_FAGSY</name>
<dbReference type="EMBL" id="OIVN01000524">
    <property type="protein sequence ID" value="SPC81557.1"/>
    <property type="molecule type" value="Genomic_DNA"/>
</dbReference>
<protein>
    <recommendedName>
        <fullName evidence="1">CRA domain-containing protein</fullName>
    </recommendedName>
</protein>
<dbReference type="SMART" id="SM00757">
    <property type="entry name" value="CRA"/>
    <property type="match status" value="1"/>
</dbReference>
<dbReference type="PANTHER" id="PTHR12864">
    <property type="entry name" value="RAN BINDING PROTEIN 9-RELATED"/>
    <property type="match status" value="1"/>
</dbReference>
<reference evidence="2" key="1">
    <citation type="submission" date="2018-02" db="EMBL/GenBank/DDBJ databases">
        <authorList>
            <person name="Cohen D.B."/>
            <person name="Kent A.D."/>
        </authorList>
    </citation>
    <scope>NUCLEOTIDE SEQUENCE</scope>
</reference>
<sequence length="180" mass="20158">MASKTTVPPVYIAQENGFDEQDILYALNERKTLRKLIKSGEIDAALGKLHEWYPQIVQVGALEEAVKYGRIELAKFFGLAGFEDFVQDCVALLAYEQPRESSVGYLLEESQREVVADAVNAMILSMNPNLKDSHGCLQSCLERLLRQLTACCLERRSLNGDQGEAFYLHRVLNSGKKGKC</sequence>
<gene>
    <name evidence="2" type="ORF">FSB_LOCUS9439</name>
</gene>
<dbReference type="InterPro" id="IPR050618">
    <property type="entry name" value="Ubq-SigPath_Reg"/>
</dbReference>
<dbReference type="InterPro" id="IPR024964">
    <property type="entry name" value="CTLH/CRA"/>
</dbReference>
<dbReference type="AlphaFoldDB" id="A0A2N9ERW4"/>
<dbReference type="InterPro" id="IPR013144">
    <property type="entry name" value="CRA_dom"/>
</dbReference>
<evidence type="ECO:0000313" key="2">
    <source>
        <dbReference type="EMBL" id="SPC81557.1"/>
    </source>
</evidence>
<feature type="domain" description="CRA" evidence="1">
    <location>
        <begin position="60"/>
        <end position="161"/>
    </location>
</feature>
<proteinExistence type="predicted"/>
<organism evidence="2">
    <name type="scientific">Fagus sylvatica</name>
    <name type="common">Beechnut</name>
    <dbReference type="NCBI Taxonomy" id="28930"/>
    <lineage>
        <taxon>Eukaryota</taxon>
        <taxon>Viridiplantae</taxon>
        <taxon>Streptophyta</taxon>
        <taxon>Embryophyta</taxon>
        <taxon>Tracheophyta</taxon>
        <taxon>Spermatophyta</taxon>
        <taxon>Magnoliopsida</taxon>
        <taxon>eudicotyledons</taxon>
        <taxon>Gunneridae</taxon>
        <taxon>Pentapetalae</taxon>
        <taxon>rosids</taxon>
        <taxon>fabids</taxon>
        <taxon>Fagales</taxon>
        <taxon>Fagaceae</taxon>
        <taxon>Fagus</taxon>
    </lineage>
</organism>
<evidence type="ECO:0000259" key="1">
    <source>
        <dbReference type="SMART" id="SM00757"/>
    </source>
</evidence>
<accession>A0A2N9ERW4</accession>
<dbReference type="Pfam" id="PF10607">
    <property type="entry name" value="CTLH"/>
    <property type="match status" value="1"/>
</dbReference>